<dbReference type="AlphaFoldDB" id="A0A370XBI1"/>
<dbReference type="OrthoDB" id="9800188at2"/>
<name>A0A370XBI1_9GAMM</name>
<keyword evidence="2" id="KW-1185">Reference proteome</keyword>
<dbReference type="RefSeq" id="WP_115477663.1">
    <property type="nucleotide sequence ID" value="NZ_QRBF01000002.1"/>
</dbReference>
<dbReference type="SUPFAM" id="SSF54637">
    <property type="entry name" value="Thioesterase/thiol ester dehydrase-isomerase"/>
    <property type="match status" value="1"/>
</dbReference>
<dbReference type="Proteomes" id="UP000255334">
    <property type="component" value="Unassembled WGS sequence"/>
</dbReference>
<gene>
    <name evidence="1" type="ORF">DWU99_09005</name>
</gene>
<dbReference type="InterPro" id="IPR016776">
    <property type="entry name" value="ApeP-like_dehydratase"/>
</dbReference>
<accession>A0A370XBI1</accession>
<proteinExistence type="predicted"/>
<protein>
    <submittedName>
        <fullName evidence="1">3-hydroxylacyl-ACP dehydratase</fullName>
    </submittedName>
</protein>
<organism evidence="1 2">
    <name type="scientific">Dyella psychrodurans</name>
    <dbReference type="NCBI Taxonomy" id="1927960"/>
    <lineage>
        <taxon>Bacteria</taxon>
        <taxon>Pseudomonadati</taxon>
        <taxon>Pseudomonadota</taxon>
        <taxon>Gammaproteobacteria</taxon>
        <taxon>Lysobacterales</taxon>
        <taxon>Rhodanobacteraceae</taxon>
        <taxon>Dyella</taxon>
    </lineage>
</organism>
<dbReference type="CDD" id="cd01289">
    <property type="entry name" value="FabA_like"/>
    <property type="match status" value="1"/>
</dbReference>
<evidence type="ECO:0000313" key="1">
    <source>
        <dbReference type="EMBL" id="RDS85627.1"/>
    </source>
</evidence>
<dbReference type="EMBL" id="QRBF01000002">
    <property type="protein sequence ID" value="RDS85627.1"/>
    <property type="molecule type" value="Genomic_DNA"/>
</dbReference>
<dbReference type="Gene3D" id="3.10.129.10">
    <property type="entry name" value="Hotdog Thioesterase"/>
    <property type="match status" value="1"/>
</dbReference>
<evidence type="ECO:0000313" key="2">
    <source>
        <dbReference type="Proteomes" id="UP000255334"/>
    </source>
</evidence>
<dbReference type="InterPro" id="IPR029069">
    <property type="entry name" value="HotDog_dom_sf"/>
</dbReference>
<dbReference type="PIRSF" id="PIRSF020565">
    <property type="entry name" value="3Ho_Ac_ACP_DH_prd"/>
    <property type="match status" value="1"/>
</dbReference>
<sequence>MKPWPIAEVVPHAGEMVLLDGIEEVEAERIVCTRTVQPGALFVDADGSMPAWVGVELMAQSIAAWAGCRARADQQPVQLGFLLGTRHYACNVDAFPSGCRLRVEAVRTFHDEHGMGVFTCRIDAPDIHAEARLTVYRPRDADAFFEQLAGEPKHV</sequence>
<reference evidence="1 2" key="1">
    <citation type="submission" date="2018-07" db="EMBL/GenBank/DDBJ databases">
        <title>Dyella monticola sp. nov. and Dyella psychrodurans sp. nov. isolated from monsoon evergreen broad-leaved forest soil of Dinghu Mountain, China.</title>
        <authorList>
            <person name="Gao Z."/>
            <person name="Qiu L."/>
        </authorList>
    </citation>
    <scope>NUCLEOTIDE SEQUENCE [LARGE SCALE GENOMIC DNA]</scope>
    <source>
        <strain evidence="1 2">4MSK11</strain>
    </source>
</reference>
<comment type="caution">
    <text evidence="1">The sequence shown here is derived from an EMBL/GenBank/DDBJ whole genome shotgun (WGS) entry which is preliminary data.</text>
</comment>
<dbReference type="Pfam" id="PF22817">
    <property type="entry name" value="ApeP-like"/>
    <property type="match status" value="1"/>
</dbReference>